<dbReference type="OrthoDB" id="10536581at2759"/>
<reference evidence="2" key="1">
    <citation type="submission" date="2021-06" db="EMBL/GenBank/DDBJ databases">
        <authorList>
            <person name="Kallberg Y."/>
            <person name="Tangrot J."/>
            <person name="Rosling A."/>
        </authorList>
    </citation>
    <scope>NUCLEOTIDE SEQUENCE</scope>
    <source>
        <strain evidence="2">FL966</strain>
    </source>
</reference>
<comment type="caution">
    <text evidence="2">The sequence shown here is derived from an EMBL/GenBank/DDBJ whole genome shotgun (WGS) entry which is preliminary data.</text>
</comment>
<proteinExistence type="predicted"/>
<protein>
    <submittedName>
        <fullName evidence="2">17171_t:CDS:1</fullName>
    </submittedName>
</protein>
<dbReference type="Proteomes" id="UP000789759">
    <property type="component" value="Unassembled WGS sequence"/>
</dbReference>
<dbReference type="EMBL" id="CAJVQA010051533">
    <property type="protein sequence ID" value="CAG8822317.1"/>
    <property type="molecule type" value="Genomic_DNA"/>
</dbReference>
<evidence type="ECO:0000313" key="2">
    <source>
        <dbReference type="EMBL" id="CAG8822317.1"/>
    </source>
</evidence>
<feature type="non-terminal residue" evidence="2">
    <location>
        <position position="70"/>
    </location>
</feature>
<accession>A0A9N9KBX9</accession>
<gene>
    <name evidence="2" type="ORF">CPELLU_LOCUS19812</name>
</gene>
<sequence length="70" mass="8134">MRNRFNELIQTTNDNTTQTTNNNNTTLTPPQCKKLKMAVFFSHSRTESTNVSDEFDQYCEIPEISLEEES</sequence>
<organism evidence="2 3">
    <name type="scientific">Cetraspora pellucida</name>
    <dbReference type="NCBI Taxonomy" id="1433469"/>
    <lineage>
        <taxon>Eukaryota</taxon>
        <taxon>Fungi</taxon>
        <taxon>Fungi incertae sedis</taxon>
        <taxon>Mucoromycota</taxon>
        <taxon>Glomeromycotina</taxon>
        <taxon>Glomeromycetes</taxon>
        <taxon>Diversisporales</taxon>
        <taxon>Gigasporaceae</taxon>
        <taxon>Cetraspora</taxon>
    </lineage>
</organism>
<keyword evidence="3" id="KW-1185">Reference proteome</keyword>
<dbReference type="AlphaFoldDB" id="A0A9N9KBX9"/>
<evidence type="ECO:0000313" key="3">
    <source>
        <dbReference type="Proteomes" id="UP000789759"/>
    </source>
</evidence>
<feature type="region of interest" description="Disordered" evidence="1">
    <location>
        <begin position="1"/>
        <end position="29"/>
    </location>
</feature>
<feature type="compositionally biased region" description="Low complexity" evidence="1">
    <location>
        <begin position="11"/>
        <end position="28"/>
    </location>
</feature>
<evidence type="ECO:0000256" key="1">
    <source>
        <dbReference type="SAM" id="MobiDB-lite"/>
    </source>
</evidence>
<name>A0A9N9KBX9_9GLOM</name>